<dbReference type="Pfam" id="PF14559">
    <property type="entry name" value="TPR_19"/>
    <property type="match status" value="1"/>
</dbReference>
<feature type="chain" id="PRO_5015530799" evidence="4">
    <location>
        <begin position="20"/>
        <end position="186"/>
    </location>
</feature>
<feature type="repeat" description="TPR" evidence="3">
    <location>
        <begin position="101"/>
        <end position="134"/>
    </location>
</feature>
<keyword evidence="6" id="KW-1185">Reference proteome</keyword>
<dbReference type="InterPro" id="IPR011990">
    <property type="entry name" value="TPR-like_helical_dom_sf"/>
</dbReference>
<evidence type="ECO:0000256" key="1">
    <source>
        <dbReference type="ARBA" id="ARBA00022737"/>
    </source>
</evidence>
<dbReference type="AlphaFoldDB" id="A0A2T0RWD2"/>
<comment type="caution">
    <text evidence="5">The sequence shown here is derived from an EMBL/GenBank/DDBJ whole genome shotgun (WGS) entry which is preliminary data.</text>
</comment>
<proteinExistence type="predicted"/>
<dbReference type="PROSITE" id="PS50005">
    <property type="entry name" value="TPR"/>
    <property type="match status" value="1"/>
</dbReference>
<organism evidence="5 6">
    <name type="scientific">Aliiruegeria haliotis</name>
    <dbReference type="NCBI Taxonomy" id="1280846"/>
    <lineage>
        <taxon>Bacteria</taxon>
        <taxon>Pseudomonadati</taxon>
        <taxon>Pseudomonadota</taxon>
        <taxon>Alphaproteobacteria</taxon>
        <taxon>Rhodobacterales</taxon>
        <taxon>Roseobacteraceae</taxon>
        <taxon>Aliiruegeria</taxon>
    </lineage>
</organism>
<evidence type="ECO:0000313" key="5">
    <source>
        <dbReference type="EMBL" id="PRY25468.1"/>
    </source>
</evidence>
<dbReference type="SUPFAM" id="SSF48452">
    <property type="entry name" value="TPR-like"/>
    <property type="match status" value="1"/>
</dbReference>
<reference evidence="5 6" key="1">
    <citation type="submission" date="2018-03" db="EMBL/GenBank/DDBJ databases">
        <title>Genomic Encyclopedia of Archaeal and Bacterial Type Strains, Phase II (KMG-II): from individual species to whole genera.</title>
        <authorList>
            <person name="Goeker M."/>
        </authorList>
    </citation>
    <scope>NUCLEOTIDE SEQUENCE [LARGE SCALE GENOMIC DNA]</scope>
    <source>
        <strain evidence="5 6">DSM 29328</strain>
    </source>
</reference>
<gene>
    <name evidence="5" type="ORF">CLV78_102648</name>
</gene>
<sequence length="186" mass="20764">MIRIASIVALATIASGAMAETCPPADPDLDRRDEILRRVQQAPDARSGQILANELWEIWAEAPDAHAQELLDEGIDRRAAFDLANAEAAFEALIAYCPDYAEGYNQRAFVLFIRQDFALALEDLHRALDRSPEHLGALTGRAMTYMALGRNRDALTDLEAALTMNPWLKERDLVPVLRHRLGEQDL</sequence>
<dbReference type="InterPro" id="IPR019734">
    <property type="entry name" value="TPR_rpt"/>
</dbReference>
<dbReference type="SMART" id="SM00028">
    <property type="entry name" value="TPR"/>
    <property type="match status" value="2"/>
</dbReference>
<evidence type="ECO:0000256" key="3">
    <source>
        <dbReference type="PROSITE-ProRule" id="PRU00339"/>
    </source>
</evidence>
<evidence type="ECO:0000256" key="4">
    <source>
        <dbReference type="SAM" id="SignalP"/>
    </source>
</evidence>
<accession>A0A2T0RWD2</accession>
<keyword evidence="4" id="KW-0732">Signal</keyword>
<dbReference type="PANTHER" id="PTHR44858:SF1">
    <property type="entry name" value="UDP-N-ACETYLGLUCOSAMINE--PEPTIDE N-ACETYLGLUCOSAMINYLTRANSFERASE SPINDLY-RELATED"/>
    <property type="match status" value="1"/>
</dbReference>
<dbReference type="Proteomes" id="UP000239480">
    <property type="component" value="Unassembled WGS sequence"/>
</dbReference>
<evidence type="ECO:0000256" key="2">
    <source>
        <dbReference type="ARBA" id="ARBA00022803"/>
    </source>
</evidence>
<keyword evidence="1" id="KW-0677">Repeat</keyword>
<protein>
    <submittedName>
        <fullName evidence="5">Tetratricopeptide repeat protein</fullName>
    </submittedName>
</protein>
<feature type="signal peptide" evidence="4">
    <location>
        <begin position="1"/>
        <end position="19"/>
    </location>
</feature>
<dbReference type="PANTHER" id="PTHR44858">
    <property type="entry name" value="TETRATRICOPEPTIDE REPEAT PROTEIN 6"/>
    <property type="match status" value="1"/>
</dbReference>
<keyword evidence="2 3" id="KW-0802">TPR repeat</keyword>
<dbReference type="OrthoDB" id="9815010at2"/>
<evidence type="ECO:0000313" key="6">
    <source>
        <dbReference type="Proteomes" id="UP000239480"/>
    </source>
</evidence>
<name>A0A2T0RWD2_9RHOB</name>
<dbReference type="InterPro" id="IPR050498">
    <property type="entry name" value="Ycf3"/>
</dbReference>
<dbReference type="EMBL" id="PVTD01000002">
    <property type="protein sequence ID" value="PRY25468.1"/>
    <property type="molecule type" value="Genomic_DNA"/>
</dbReference>
<dbReference type="Gene3D" id="1.25.40.10">
    <property type="entry name" value="Tetratricopeptide repeat domain"/>
    <property type="match status" value="1"/>
</dbReference>
<dbReference type="RefSeq" id="WP_106204359.1">
    <property type="nucleotide sequence ID" value="NZ_PVTD01000002.1"/>
</dbReference>